<keyword evidence="4 6" id="KW-0863">Zinc-finger</keyword>
<dbReference type="CDD" id="cd06071">
    <property type="entry name" value="Beach"/>
    <property type="match status" value="1"/>
</dbReference>
<dbReference type="PROSITE" id="PS50294">
    <property type="entry name" value="WD_REPEATS_REGION"/>
    <property type="match status" value="1"/>
</dbReference>
<dbReference type="PROSITE" id="PS51783">
    <property type="entry name" value="PH_BEACH"/>
    <property type="match status" value="1"/>
</dbReference>
<feature type="domain" description="FYVE-type" evidence="9">
    <location>
        <begin position="3320"/>
        <end position="3380"/>
    </location>
</feature>
<dbReference type="SMART" id="SM00064">
    <property type="entry name" value="FYVE"/>
    <property type="match status" value="1"/>
</dbReference>
<name>A0ABM1Z311_AEDAL</name>
<dbReference type="InterPro" id="IPR011011">
    <property type="entry name" value="Znf_FYVE_PHD"/>
</dbReference>
<evidence type="ECO:0008006" key="14">
    <source>
        <dbReference type="Google" id="ProtNLM"/>
    </source>
</evidence>
<dbReference type="InterPro" id="IPR001680">
    <property type="entry name" value="WD40_rpt"/>
</dbReference>
<dbReference type="Gene3D" id="1.10.1540.10">
    <property type="entry name" value="BEACH domain"/>
    <property type="match status" value="1"/>
</dbReference>
<feature type="region of interest" description="Disordered" evidence="8">
    <location>
        <begin position="2364"/>
        <end position="2404"/>
    </location>
</feature>
<dbReference type="SUPFAM" id="SSF50978">
    <property type="entry name" value="WD40 repeat-like"/>
    <property type="match status" value="1"/>
</dbReference>
<keyword evidence="2" id="KW-0479">Metal-binding</keyword>
<dbReference type="InterPro" id="IPR000306">
    <property type="entry name" value="Znf_FYVE"/>
</dbReference>
<feature type="region of interest" description="Disordered" evidence="8">
    <location>
        <begin position="1"/>
        <end position="21"/>
    </location>
</feature>
<dbReference type="Pfam" id="PF02138">
    <property type="entry name" value="Beach"/>
    <property type="match status" value="1"/>
</dbReference>
<feature type="repeat" description="WD" evidence="7">
    <location>
        <begin position="3116"/>
        <end position="3135"/>
    </location>
</feature>
<dbReference type="Pfam" id="PF14844">
    <property type="entry name" value="PH_BEACH"/>
    <property type="match status" value="1"/>
</dbReference>
<evidence type="ECO:0000256" key="3">
    <source>
        <dbReference type="ARBA" id="ARBA00022737"/>
    </source>
</evidence>
<protein>
    <recommendedName>
        <fullName evidence="14">WD repeat and FYVE domain-containing protein 3</fullName>
    </recommendedName>
</protein>
<dbReference type="InterPro" id="IPR011993">
    <property type="entry name" value="PH-like_dom_sf"/>
</dbReference>
<dbReference type="InterPro" id="IPR016024">
    <property type="entry name" value="ARM-type_fold"/>
</dbReference>
<keyword evidence="3" id="KW-0677">Repeat</keyword>
<reference evidence="13" key="1">
    <citation type="journal article" date="2015" name="Proc. Natl. Acad. Sci. U.S.A.">
        <title>Genome sequence of the Asian Tiger mosquito, Aedes albopictus, reveals insights into its biology, genetics, and evolution.</title>
        <authorList>
            <person name="Chen X.G."/>
            <person name="Jiang X."/>
            <person name="Gu J."/>
            <person name="Xu M."/>
            <person name="Wu Y."/>
            <person name="Deng Y."/>
            <person name="Zhang C."/>
            <person name="Bonizzoni M."/>
            <person name="Dermauw W."/>
            <person name="Vontas J."/>
            <person name="Armbruster P."/>
            <person name="Huang X."/>
            <person name="Yang Y."/>
            <person name="Zhang H."/>
            <person name="He W."/>
            <person name="Peng H."/>
            <person name="Liu Y."/>
            <person name="Wu K."/>
            <person name="Chen J."/>
            <person name="Lirakis M."/>
            <person name="Topalis P."/>
            <person name="Van Leeuwen T."/>
            <person name="Hall A.B."/>
            <person name="Jiang X."/>
            <person name="Thorpe C."/>
            <person name="Mueller R.L."/>
            <person name="Sun C."/>
            <person name="Waterhouse R.M."/>
            <person name="Yan G."/>
            <person name="Tu Z.J."/>
            <person name="Fang X."/>
            <person name="James A.A."/>
        </authorList>
    </citation>
    <scope>NUCLEOTIDE SEQUENCE [LARGE SCALE GENOMIC DNA]</scope>
    <source>
        <strain evidence="13">Foshan</strain>
    </source>
</reference>
<reference evidence="12" key="2">
    <citation type="submission" date="2025-05" db="UniProtKB">
        <authorList>
            <consortium name="EnsemblMetazoa"/>
        </authorList>
    </citation>
    <scope>IDENTIFICATION</scope>
    <source>
        <strain evidence="12">Foshan</strain>
    </source>
</reference>
<dbReference type="PROSITE" id="PS50197">
    <property type="entry name" value="BEACH"/>
    <property type="match status" value="1"/>
</dbReference>
<evidence type="ECO:0000256" key="6">
    <source>
        <dbReference type="PROSITE-ProRule" id="PRU00091"/>
    </source>
</evidence>
<dbReference type="PROSITE" id="PS00678">
    <property type="entry name" value="WD_REPEATS_1"/>
    <property type="match status" value="1"/>
</dbReference>
<proteinExistence type="predicted"/>
<keyword evidence="13" id="KW-1185">Reference proteome</keyword>
<evidence type="ECO:0000259" key="11">
    <source>
        <dbReference type="PROSITE" id="PS51783"/>
    </source>
</evidence>
<dbReference type="SUPFAM" id="SSF57903">
    <property type="entry name" value="FYVE/PHD zinc finger"/>
    <property type="match status" value="1"/>
</dbReference>
<evidence type="ECO:0000256" key="1">
    <source>
        <dbReference type="ARBA" id="ARBA00022574"/>
    </source>
</evidence>
<dbReference type="PROSITE" id="PS50082">
    <property type="entry name" value="WD_REPEATS_2"/>
    <property type="match status" value="2"/>
</dbReference>
<dbReference type="InterPro" id="IPR000409">
    <property type="entry name" value="BEACH_dom"/>
</dbReference>
<dbReference type="PANTHER" id="PTHR46108">
    <property type="entry name" value="BLUE CHEESE"/>
    <property type="match status" value="1"/>
</dbReference>
<accession>A0ABM1Z311</accession>
<evidence type="ECO:0000259" key="10">
    <source>
        <dbReference type="PROSITE" id="PS50197"/>
    </source>
</evidence>
<evidence type="ECO:0000313" key="12">
    <source>
        <dbReference type="EnsemblMetazoa" id="AALFPA23_014550.P21151"/>
    </source>
</evidence>
<dbReference type="Pfam" id="PF01363">
    <property type="entry name" value="FYVE"/>
    <property type="match status" value="1"/>
</dbReference>
<dbReference type="EnsemblMetazoa" id="AALFPA23_014550.R21151">
    <property type="protein sequence ID" value="AALFPA23_014550.P21151"/>
    <property type="gene ID" value="AALFPA23_014550"/>
</dbReference>
<dbReference type="SMART" id="SM01026">
    <property type="entry name" value="Beach"/>
    <property type="match status" value="1"/>
</dbReference>
<evidence type="ECO:0000256" key="7">
    <source>
        <dbReference type="PROSITE-ProRule" id="PRU00221"/>
    </source>
</evidence>
<dbReference type="InterPro" id="IPR056252">
    <property type="entry name" value="Alfy-like_Arm-like"/>
</dbReference>
<dbReference type="Pfam" id="PF23295">
    <property type="entry name" value="Arm_4"/>
    <property type="match status" value="1"/>
</dbReference>
<dbReference type="InterPro" id="IPR023362">
    <property type="entry name" value="PH-BEACH_dom"/>
</dbReference>
<dbReference type="Gene3D" id="2.30.29.30">
    <property type="entry name" value="Pleckstrin-homology domain (PH domain)/Phosphotyrosine-binding domain (PTB)"/>
    <property type="match status" value="1"/>
</dbReference>
<evidence type="ECO:0000256" key="5">
    <source>
        <dbReference type="ARBA" id="ARBA00022833"/>
    </source>
</evidence>
<dbReference type="PANTHER" id="PTHR46108:SF4">
    <property type="entry name" value="BLUE CHEESE"/>
    <property type="match status" value="1"/>
</dbReference>
<dbReference type="Gene3D" id="2.130.10.10">
    <property type="entry name" value="YVTN repeat-like/Quinoprotein amine dehydrogenase"/>
    <property type="match status" value="1"/>
</dbReference>
<dbReference type="SUPFAM" id="SSF81837">
    <property type="entry name" value="BEACH domain"/>
    <property type="match status" value="1"/>
</dbReference>
<dbReference type="InterPro" id="IPR013320">
    <property type="entry name" value="ConA-like_dom_sf"/>
</dbReference>
<dbReference type="GeneID" id="109406729"/>
<dbReference type="InterPro" id="IPR013083">
    <property type="entry name" value="Znf_RING/FYVE/PHD"/>
</dbReference>
<dbReference type="InterPro" id="IPR051944">
    <property type="entry name" value="BEACH_domain_protein"/>
</dbReference>
<dbReference type="InterPro" id="IPR036372">
    <property type="entry name" value="BEACH_dom_sf"/>
</dbReference>
<dbReference type="InterPro" id="IPR019775">
    <property type="entry name" value="WD40_repeat_CS"/>
</dbReference>
<organism evidence="12 13">
    <name type="scientific">Aedes albopictus</name>
    <name type="common">Asian tiger mosquito</name>
    <name type="synonym">Stegomyia albopicta</name>
    <dbReference type="NCBI Taxonomy" id="7160"/>
    <lineage>
        <taxon>Eukaryota</taxon>
        <taxon>Metazoa</taxon>
        <taxon>Ecdysozoa</taxon>
        <taxon>Arthropoda</taxon>
        <taxon>Hexapoda</taxon>
        <taxon>Insecta</taxon>
        <taxon>Pterygota</taxon>
        <taxon>Neoptera</taxon>
        <taxon>Endopterygota</taxon>
        <taxon>Diptera</taxon>
        <taxon>Nematocera</taxon>
        <taxon>Culicoidea</taxon>
        <taxon>Culicidae</taxon>
        <taxon>Culicinae</taxon>
        <taxon>Aedini</taxon>
        <taxon>Aedes</taxon>
        <taxon>Stegomyia</taxon>
    </lineage>
</organism>
<dbReference type="InterPro" id="IPR017455">
    <property type="entry name" value="Znf_FYVE-rel"/>
</dbReference>
<dbReference type="InterPro" id="IPR036322">
    <property type="entry name" value="WD40_repeat_dom_sf"/>
</dbReference>
<dbReference type="CDD" id="cd01201">
    <property type="entry name" value="PH_BEACH"/>
    <property type="match status" value="1"/>
</dbReference>
<dbReference type="SMART" id="SM00320">
    <property type="entry name" value="WD40"/>
    <property type="match status" value="4"/>
</dbReference>
<feature type="compositionally biased region" description="Acidic residues" evidence="8">
    <location>
        <begin position="2390"/>
        <end position="2401"/>
    </location>
</feature>
<dbReference type="SUPFAM" id="SSF49899">
    <property type="entry name" value="Concanavalin A-like lectins/glucanases"/>
    <property type="match status" value="1"/>
</dbReference>
<dbReference type="Gene3D" id="3.30.40.10">
    <property type="entry name" value="Zinc/RING finger domain, C3HC4 (zinc finger)"/>
    <property type="match status" value="1"/>
</dbReference>
<dbReference type="InterPro" id="IPR015943">
    <property type="entry name" value="WD40/YVTN_repeat-like_dom_sf"/>
</dbReference>
<keyword evidence="1 7" id="KW-0853">WD repeat</keyword>
<dbReference type="SUPFAM" id="SSF50729">
    <property type="entry name" value="PH domain-like"/>
    <property type="match status" value="1"/>
</dbReference>
<keyword evidence="5" id="KW-0862">Zinc</keyword>
<feature type="domain" description="BEACH-type PH" evidence="11">
    <location>
        <begin position="2415"/>
        <end position="2540"/>
    </location>
</feature>
<dbReference type="Pfam" id="PF00400">
    <property type="entry name" value="WD40"/>
    <property type="match status" value="2"/>
</dbReference>
<dbReference type="RefSeq" id="XP_062714933.1">
    <property type="nucleotide sequence ID" value="XM_062858949.1"/>
</dbReference>
<evidence type="ECO:0000259" key="9">
    <source>
        <dbReference type="PROSITE" id="PS50178"/>
    </source>
</evidence>
<evidence type="ECO:0000313" key="13">
    <source>
        <dbReference type="Proteomes" id="UP000069940"/>
    </source>
</evidence>
<feature type="compositionally biased region" description="Low complexity" evidence="8">
    <location>
        <begin position="2370"/>
        <end position="2389"/>
    </location>
</feature>
<dbReference type="Proteomes" id="UP000069940">
    <property type="component" value="Unassembled WGS sequence"/>
</dbReference>
<evidence type="ECO:0000256" key="2">
    <source>
        <dbReference type="ARBA" id="ARBA00022723"/>
    </source>
</evidence>
<dbReference type="SUPFAM" id="SSF48371">
    <property type="entry name" value="ARM repeat"/>
    <property type="match status" value="1"/>
</dbReference>
<feature type="domain" description="BEACH" evidence="10">
    <location>
        <begin position="2568"/>
        <end position="2861"/>
    </location>
</feature>
<evidence type="ECO:0000256" key="8">
    <source>
        <dbReference type="SAM" id="MobiDB-lite"/>
    </source>
</evidence>
<sequence length="3385" mass="383586">MSIRKIDSLSSASGGSAGEDEKNARQLGIMHLRKLFGEFAHCKDTLAEKEKEFRIYNMLPLFIKMFDTCHPKEMMEKFPDVQQFCLHVSKLMVTEIKRRGSNQSTEAASKKIVDFLEIDENEETSNGWMLLTTINIMSAGDKTLIQIMTNASIPSTLVKCLYLFFDLPELGDEDENSKKSKFTNRERRILLQKLFVQVLVRLCSHPYPADELARMDDLSLLFSAITSQCPPYNVIWRKSASEVLTTLSRHGLTNQVVDYLHTKGCMSLCVDNMQRSSQLQPLEVVEMVVSVFCFLKDSSEVSQILLDDFKSCQGYLFLVDFLIKLDQEDRKSQDTEAAIRNLVLMTASLCICGYNELKVTFNNNSLFQMQGFKMPQVSSRGTCVRNLHAFQVLQTVFLKSDNTTLCCIILDAISSVYHSDNVNYFILESQNTLCQFSEIIHLKTIPVRERFFGLLEFIVFQLNFVPCKELISLSLLLKSNHSVECSILCMKTLLNLLRHSNLFCDVYREVGILEVFVNCLKKYKSLLEETQFDNNSNSTKDNNLVLGEMILEALIILLSGNNSNATVFRDSGGSKCIHEMIRFECCSNTVLKIIKEMIVNSGGDDDMLRLLEAMQVAPMSQIGLKITILRSLVTCLRDSHRTRTIFRKVNGFSHLIKTIESLKDIFTDKADKNEHHTFLQLLYVVCQALTTAMRFEPANAKFFQQELCTTTFCNALRALGCFSSATILRKEIRAHFKPSQETNKNFSQIFARDLGEPRFEQFATLPGPLSLSFACIVYRILYNIALDNFEGPNSINISTIASLSKLSPRIDNNDKAGNISEGTMSMLNLAMPTSEPTIVHPGTVLCMLLLLPSVANSQHDELSVALEFFLAEVLKSLVRSERNQQILCEVGMAGALLKVCRIALLEEQHILHLPLQYIFERLAVQALLPKEFREFLRLGFPMECTIDKNASDVASIPLTRIKTLVSMTTPRDFRAHGSYTLPPFVEMDMNSEGFGCIFLPSLSPQATTAAGNLEVDGQAIGGIGTGDRNFPPSSGLSFSTWFCVEKFSDSRVDPHGIRLLTIVRTVNKPREENYICLSILLSAKDKAIITSTQEILMEQNVAEWEPDCLEDYSARVWCPDLLIEGQWHHLVVVLNKSVGKSTSFSLYIDGHHMHTQKIQYMSPYPGNHYSNSSNPASSVFAYIGTPPIWRRYSRLCWKQGVCHLIEDVFNNTTVNKIYALGPHYLGSLQAPQTEKILDDSNSPIVPEERVIFGMNARAVSNLTLSKIRKVYSRVDCKAIAKQLGMNSHDNATPIKILHNSAGHLAGPARTLGGVMIGYLGIRCFSPNPVSAIIYTVGGCSVLLGIIAMSQNVESLYAGVKALTCVIKSNKSTQNEMDRKRYYQTLAMIFKRKKHLLNSHILHLTFNLVGTVNSGQETSAIPNVMSFQDLLCDFEIWLGAPNDILKSLLEHLLELISESSEKRTNIRIMRDMQCISKLLHIVEDVHDYNTREVLYNLLEILLGPQPRISDLLLFGQSLIYHIPQPGDDKDKTVNLADYTNDGNTAIHDPDVYRNNATIRKIVLRNKGLCLLHSMLFTAKNTVNAVLSEEISKILGLDWLMMFMQPHLNSTTVIWAMRILVVLCANDTIIGRFREGTMNSGYMKNTEVVSQNKDMLLLSATQSTTASANLKKPQDLVASTLAKPGDEAKSQFMNCSGFTYLEWLLQHHISIPEIYFLLTALIMGQPVKLLGTEHVDVDLDRIWTFLWGAPVSGMLGGSSTSKMSLCPEAVCILLNIIRKIVHTTNNAEWLHNHPNTLVQVLFSLYNNLPDFMPVVMSAEVITSLIGVMFPYRIKSSGSETNSISTPSGELVSYQELEKRFAEKEGQKLTEHPVRMFVIDFLRVIAVDSLSLAYSGKCTPVVDCILDAHPENGSFDARCEFLTEIITTLMDHLLAADILVGEQAALPIVPLLQSHVQNIAPNVFYLTARIVDKLWQGSINKDPHEIFEFIIKLITQARRRSSAITLDNLYHSLNRCILYLLSRPTDTVPDQMMVMEALHKLTTNRLMIFGAGNHEPEFIGCLTFCLMQLTAKERILLDVKDSKDADRTTTWHINSVNDTKNVGEDSLNHHQGTNLIGNAASRVWEELYVCKKPAIEEVFKISLTPPMSNRKAPDMTITREQILDAATKLWLSYVDGEKRAQDRIPWELHNNIQSKIQKVTGNLTRLASRTKVKKDEQNKGKSEIDTETMYQLNLVNLCQVKDFWELRCSQHNHMAQHTQRYVYQEWLQSEAELFRERGLWGPKGTISYTKWILDTTEGPHRMRKKMMKNDLFYVHYPYRPELELSDQASRQLKYKVASSLDSKKYYNSIQLIPKVQSLQMEQESGAKNTLAQSSSIVNSSRSNLESKTNDNDQNYDVEDDDEELSATPDNQTLLRLLEEKEKISHIFRCARIQGLDTFEGLLLFGREHCYVIDGFTLMKNREIRDIDSVPSGSYEPILPNPGNTRISHELRQNSKFAYEEIREVHKRRYLLQPIALEVFSGDGRNFLLSFPRKVRNKVYQRLMSVATSIADNAQQSVAGQSRSANVEQSSGIFSSLIGETSVTQRWVRGEISNFQYLMHLNTLAGRSYNDLMQYPVFPWILADYDSERLDLSNPKSFRDFSKPMGAQSKDRLEQFEKRYKEWDDPHGETPPYFYGTHYSSAMIVCSYLVRLEPFTQHFLRLQGGHFDLADRMFHSIKEAWHSASKHNMADVKELIPEFFYLPEFLINDNNFDFGMKQNGDILNHIVLPPWAKDDPREFIRIHREALESDYVSRHLHLWIDLIFGHRQRGHAAVEACNVFHHLFYEGNVDIYNIEDPLKKNATIGFINNFGQIPKQLFRKAHPAKRAQPSKNTMIDSSLVLQQSVSYTDKLFFHNLENLKPSSQPIKEVKGPVGHIIQMEKLVLAVEQNKILMPPSYNRYIAWGYADHSIRVGIYDSDRALFVCENVAPDSGEILACVCPNAKTIIMAGTNSILTVCDIDFKHKQLYVKHTLHGHTDAVTSLAASTAYNIIVSGSKDKSAIIWDMSRYKYVRQLLNHVGVVAAVSINELTGDIATCSATWLYVWSINGDCLAKVNTSIGCADRMQQILCVTFSHKNEWDNDNVIITGSTDGVVRMWSLDHVQIPTERQSCSDSHLYEDEFGDNRGSDGECFTFPDLGAVVRSSSTSSIYEQYTLHDSSQASMSNTEDSHKTSIQSSSKITANVKAISIDRHLDKFDVNGQFLTKEDSQKPRKALRWHRQLIFRTKLSMHTAYDLKDNVEPASITSLAISNDHRTVFVGDARGRIFSWSVADQPGKVVSDNWMKQGTSDRCNGCHVRFSRYERKNVCRNCGHEFCGKCCHLDSTIFQLRIRMPVRICKVCHSRLQETNDS</sequence>
<evidence type="ECO:0000256" key="4">
    <source>
        <dbReference type="ARBA" id="ARBA00022771"/>
    </source>
</evidence>
<feature type="repeat" description="WD" evidence="7">
    <location>
        <begin position="3008"/>
        <end position="3049"/>
    </location>
</feature>
<dbReference type="PROSITE" id="PS50178">
    <property type="entry name" value="ZF_FYVE"/>
    <property type="match status" value="1"/>
</dbReference>